<name>A0A518KAN2_9BACT</name>
<dbReference type="KEGG" id="bmei:Spa11_30570"/>
<keyword evidence="1" id="KW-0472">Membrane</keyword>
<dbReference type="AlphaFoldDB" id="A0A518KAN2"/>
<dbReference type="EMBL" id="CP036349">
    <property type="protein sequence ID" value="QDV74848.1"/>
    <property type="molecule type" value="Genomic_DNA"/>
</dbReference>
<dbReference type="PANTHER" id="PTHR37947:SF1">
    <property type="entry name" value="BLL2462 PROTEIN"/>
    <property type="match status" value="1"/>
</dbReference>
<dbReference type="Proteomes" id="UP000316426">
    <property type="component" value="Chromosome"/>
</dbReference>
<feature type="transmembrane region" description="Helical" evidence="1">
    <location>
        <begin position="54"/>
        <end position="75"/>
    </location>
</feature>
<proteinExistence type="predicted"/>
<dbReference type="Gene3D" id="3.40.50.880">
    <property type="match status" value="1"/>
</dbReference>
<evidence type="ECO:0000259" key="2">
    <source>
        <dbReference type="PROSITE" id="PS50234"/>
    </source>
</evidence>
<dbReference type="InterPro" id="IPR029062">
    <property type="entry name" value="Class_I_gatase-like"/>
</dbReference>
<feature type="transmembrane region" description="Helical" evidence="1">
    <location>
        <begin position="25"/>
        <end position="47"/>
    </location>
</feature>
<organism evidence="3 4">
    <name type="scientific">Botrimarina mediterranea</name>
    <dbReference type="NCBI Taxonomy" id="2528022"/>
    <lineage>
        <taxon>Bacteria</taxon>
        <taxon>Pseudomonadati</taxon>
        <taxon>Planctomycetota</taxon>
        <taxon>Planctomycetia</taxon>
        <taxon>Pirellulales</taxon>
        <taxon>Lacipirellulaceae</taxon>
        <taxon>Botrimarina</taxon>
    </lineage>
</organism>
<feature type="domain" description="VWFA" evidence="2">
    <location>
        <begin position="89"/>
        <end position="274"/>
    </location>
</feature>
<keyword evidence="1" id="KW-1133">Transmembrane helix</keyword>
<reference evidence="3 4" key="1">
    <citation type="submission" date="2019-02" db="EMBL/GenBank/DDBJ databases">
        <title>Deep-cultivation of Planctomycetes and their phenomic and genomic characterization uncovers novel biology.</title>
        <authorList>
            <person name="Wiegand S."/>
            <person name="Jogler M."/>
            <person name="Boedeker C."/>
            <person name="Pinto D."/>
            <person name="Vollmers J."/>
            <person name="Rivas-Marin E."/>
            <person name="Kohn T."/>
            <person name="Peeters S.H."/>
            <person name="Heuer A."/>
            <person name="Rast P."/>
            <person name="Oberbeckmann S."/>
            <person name="Bunk B."/>
            <person name="Jeske O."/>
            <person name="Meyerdierks A."/>
            <person name="Storesund J.E."/>
            <person name="Kallscheuer N."/>
            <person name="Luecker S."/>
            <person name="Lage O.M."/>
            <person name="Pohl T."/>
            <person name="Merkel B.J."/>
            <person name="Hornburger P."/>
            <person name="Mueller R.-W."/>
            <person name="Bruemmer F."/>
            <person name="Labrenz M."/>
            <person name="Spormann A.M."/>
            <person name="Op den Camp H."/>
            <person name="Overmann J."/>
            <person name="Amann R."/>
            <person name="Jetten M.S.M."/>
            <person name="Mascher T."/>
            <person name="Medema M.H."/>
            <person name="Devos D.P."/>
            <person name="Kaster A.-K."/>
            <person name="Ovreas L."/>
            <person name="Rohde M."/>
            <person name="Galperin M.Y."/>
            <person name="Jogler C."/>
        </authorList>
    </citation>
    <scope>NUCLEOTIDE SEQUENCE [LARGE SCALE GENOMIC DNA]</scope>
    <source>
        <strain evidence="3 4">Spa11</strain>
    </source>
</reference>
<dbReference type="SUPFAM" id="SSF53300">
    <property type="entry name" value="vWA-like"/>
    <property type="match status" value="1"/>
</dbReference>
<dbReference type="Gene3D" id="3.40.50.410">
    <property type="entry name" value="von Willebrand factor, type A domain"/>
    <property type="match status" value="1"/>
</dbReference>
<dbReference type="InterPro" id="IPR002035">
    <property type="entry name" value="VWF_A"/>
</dbReference>
<dbReference type="InterPro" id="IPR036465">
    <property type="entry name" value="vWFA_dom_sf"/>
</dbReference>
<sequence>MNGYLPTLLAQAETEVWRLQTHWTWAPWMTLVFVVAAVAAVIACYRYETTPAGFAYRTALTLLRLTTIALILAMLSEAVFSGSRSGKPRLAIVLDRSASMERSDVGDLSKTRLEAAKELLTADEGDLLRDLQRGYELELAVVDGAIANAAKGAEQITASLGDAETLPEADDTATRLGDAIAAQLDGGPAAPLQGMLVLSDGQVTAGRSLADAAEAARRSGVPLYVVGLGSEEAPPEARLSDLIADDTAFVDDLVAFKATLSTRGLEGKPIRVELLREGSSKPVATETVTPKSGTAEVRLIDRPTTPGEFRYTLRATAPDEGEASAAPSELTHSLRVRDDQIRVLLAAGYPNYEYRYLKQLLERDETIRVATHLQEADPEYSEADLAALPRMPLRLEALAEYDVLVLVDLDPTLLPRSLWDEVAKFVSERGGGVVLVAGPRYLPGAYRGRESFVALAPTEVGESSFGGWGDKSGFEALPTELGQQNPAMELGDSPADSGRIWRSLAPLYWRADVGPPKPAAQVLAVHPTARLDRGEPAPLIVSQYYGAGRVLLHAFDATYRWRYRVGDVYFARYWVQTLRSLARNKQDEASAGLELAADKRRYEPGEAVRLRLRDQRPGAAKAETATVVLQSPGKAERRIELAAGGEGGRFETTVRDLPPGRYRALLAEAGATPTVTEFEVIAPLGEDARPEMNRAGLNAAAERSRGVFLTHDEAQRLDEVIPPGRPTALESLPPIEIWNRWPLLAGITACLCAEWILRKRRAML</sequence>
<evidence type="ECO:0000313" key="3">
    <source>
        <dbReference type="EMBL" id="QDV74848.1"/>
    </source>
</evidence>
<keyword evidence="1" id="KW-0812">Transmembrane</keyword>
<keyword evidence="4" id="KW-1185">Reference proteome</keyword>
<accession>A0A518KAN2</accession>
<evidence type="ECO:0000313" key="4">
    <source>
        <dbReference type="Proteomes" id="UP000316426"/>
    </source>
</evidence>
<gene>
    <name evidence="3" type="ORF">Spa11_30570</name>
</gene>
<evidence type="ECO:0000256" key="1">
    <source>
        <dbReference type="SAM" id="Phobius"/>
    </source>
</evidence>
<dbReference type="PANTHER" id="PTHR37947">
    <property type="entry name" value="BLL2462 PROTEIN"/>
    <property type="match status" value="1"/>
</dbReference>
<protein>
    <recommendedName>
        <fullName evidence="2">VWFA domain-containing protein</fullName>
    </recommendedName>
</protein>
<dbReference type="SUPFAM" id="SSF52317">
    <property type="entry name" value="Class I glutamine amidotransferase-like"/>
    <property type="match status" value="1"/>
</dbReference>
<dbReference type="PROSITE" id="PS50234">
    <property type="entry name" value="VWFA"/>
    <property type="match status" value="1"/>
</dbReference>